<dbReference type="SUPFAM" id="SSF49879">
    <property type="entry name" value="SMAD/FHA domain"/>
    <property type="match status" value="1"/>
</dbReference>
<keyword evidence="5" id="KW-1185">Reference proteome</keyword>
<feature type="compositionally biased region" description="Basic and acidic residues" evidence="3">
    <location>
        <begin position="440"/>
        <end position="452"/>
    </location>
</feature>
<dbReference type="SMART" id="SM00240">
    <property type="entry name" value="FHA"/>
    <property type="match status" value="1"/>
</dbReference>
<proteinExistence type="predicted"/>
<feature type="compositionally biased region" description="Basic and acidic residues" evidence="3">
    <location>
        <begin position="474"/>
        <end position="525"/>
    </location>
</feature>
<dbReference type="InterPro" id="IPR011011">
    <property type="entry name" value="Znf_FYVE_PHD"/>
</dbReference>
<dbReference type="Gene3D" id="2.60.200.20">
    <property type="match status" value="1"/>
</dbReference>
<feature type="compositionally biased region" description="Basic residues" evidence="3">
    <location>
        <begin position="578"/>
        <end position="591"/>
    </location>
</feature>
<feature type="compositionally biased region" description="Polar residues" evidence="3">
    <location>
        <begin position="380"/>
        <end position="395"/>
    </location>
</feature>
<feature type="compositionally biased region" description="Basic and acidic residues" evidence="3">
    <location>
        <begin position="537"/>
        <end position="546"/>
    </location>
</feature>
<feature type="compositionally biased region" description="Basic and acidic residues" evidence="3">
    <location>
        <begin position="647"/>
        <end position="656"/>
    </location>
</feature>
<feature type="compositionally biased region" description="Basic and acidic residues" evidence="3">
    <location>
        <begin position="566"/>
        <end position="577"/>
    </location>
</feature>
<comment type="subcellular location">
    <subcellularLocation>
        <location evidence="1">Nucleus</location>
    </subcellularLocation>
</comment>
<dbReference type="Proteomes" id="UP000025227">
    <property type="component" value="Unplaced"/>
</dbReference>
<accession>A0A7I4Y3B9</accession>
<dbReference type="OMA" id="RMECDSS"/>
<feature type="compositionally biased region" description="Basic and acidic residues" evidence="3">
    <location>
        <begin position="700"/>
        <end position="711"/>
    </location>
</feature>
<dbReference type="PANTHER" id="PTHR15464">
    <property type="entry name" value="TRANSCRIPTION FACTOR 19"/>
    <property type="match status" value="1"/>
</dbReference>
<name>A0A7I4Y3B9_HAECO</name>
<feature type="domain" description="FHA" evidence="4">
    <location>
        <begin position="42"/>
        <end position="103"/>
    </location>
</feature>
<dbReference type="Gene3D" id="3.30.40.10">
    <property type="entry name" value="Zinc/RING finger domain, C3HC4 (zinc finger)"/>
    <property type="match status" value="1"/>
</dbReference>
<dbReference type="OrthoDB" id="436852at2759"/>
<evidence type="ECO:0000313" key="6">
    <source>
        <dbReference type="WBParaSite" id="HCON_00047150-00003"/>
    </source>
</evidence>
<dbReference type="Pfam" id="PF00498">
    <property type="entry name" value="FHA"/>
    <property type="match status" value="1"/>
</dbReference>
<organism evidence="5 6">
    <name type="scientific">Haemonchus contortus</name>
    <name type="common">Barber pole worm</name>
    <dbReference type="NCBI Taxonomy" id="6289"/>
    <lineage>
        <taxon>Eukaryota</taxon>
        <taxon>Metazoa</taxon>
        <taxon>Ecdysozoa</taxon>
        <taxon>Nematoda</taxon>
        <taxon>Chromadorea</taxon>
        <taxon>Rhabditida</taxon>
        <taxon>Rhabditina</taxon>
        <taxon>Rhabditomorpha</taxon>
        <taxon>Strongyloidea</taxon>
        <taxon>Trichostrongylidae</taxon>
        <taxon>Haemonchus</taxon>
    </lineage>
</organism>
<feature type="region of interest" description="Disordered" evidence="3">
    <location>
        <begin position="369"/>
        <end position="746"/>
    </location>
</feature>
<feature type="compositionally biased region" description="Basic residues" evidence="3">
    <location>
        <begin position="722"/>
        <end position="731"/>
    </location>
</feature>
<dbReference type="AlphaFoldDB" id="A0A7I4Y3B9"/>
<dbReference type="InterPro" id="IPR008984">
    <property type="entry name" value="SMAD_FHA_dom_sf"/>
</dbReference>
<dbReference type="GO" id="GO:0005634">
    <property type="term" value="C:nucleus"/>
    <property type="evidence" value="ECO:0007669"/>
    <property type="project" value="UniProtKB-SubCell"/>
</dbReference>
<feature type="compositionally biased region" description="Pro residues" evidence="3">
    <location>
        <begin position="456"/>
        <end position="465"/>
    </location>
</feature>
<keyword evidence="2" id="KW-0539">Nucleus</keyword>
<dbReference type="InterPro" id="IPR013083">
    <property type="entry name" value="Znf_RING/FYVE/PHD"/>
</dbReference>
<feature type="compositionally biased region" description="Low complexity" evidence="3">
    <location>
        <begin position="598"/>
        <end position="614"/>
    </location>
</feature>
<evidence type="ECO:0000259" key="4">
    <source>
        <dbReference type="PROSITE" id="PS50006"/>
    </source>
</evidence>
<evidence type="ECO:0000256" key="1">
    <source>
        <dbReference type="ARBA" id="ARBA00004123"/>
    </source>
</evidence>
<dbReference type="PANTHER" id="PTHR15464:SF1">
    <property type="entry name" value="TRANSCRIPTION FACTOR 19"/>
    <property type="match status" value="1"/>
</dbReference>
<dbReference type="PROSITE" id="PS50006">
    <property type="entry name" value="FHA_DOMAIN"/>
    <property type="match status" value="1"/>
</dbReference>
<evidence type="ECO:0000256" key="2">
    <source>
        <dbReference type="ARBA" id="ARBA00023242"/>
    </source>
</evidence>
<dbReference type="WBParaSite" id="HCON_00047150-00003">
    <property type="protein sequence ID" value="HCON_00047150-00003"/>
    <property type="gene ID" value="HCON_00047150"/>
</dbReference>
<dbReference type="SUPFAM" id="SSF57903">
    <property type="entry name" value="FYVE/PHD zinc finger"/>
    <property type="match status" value="1"/>
</dbReference>
<dbReference type="InterPro" id="IPR042803">
    <property type="entry name" value="TCF19"/>
</dbReference>
<reference evidence="6" key="1">
    <citation type="submission" date="2020-12" db="UniProtKB">
        <authorList>
            <consortium name="WormBaseParasite"/>
        </authorList>
    </citation>
    <scope>IDENTIFICATION</scope>
    <source>
        <strain evidence="6">MHco3</strain>
    </source>
</reference>
<protein>
    <submittedName>
        <fullName evidence="6">FHA domain-containing protein</fullName>
    </submittedName>
</protein>
<evidence type="ECO:0000256" key="3">
    <source>
        <dbReference type="SAM" id="MobiDB-lite"/>
    </source>
</evidence>
<feature type="compositionally biased region" description="Polar residues" evidence="3">
    <location>
        <begin position="426"/>
        <end position="436"/>
    </location>
</feature>
<evidence type="ECO:0000313" key="5">
    <source>
        <dbReference type="Proteomes" id="UP000025227"/>
    </source>
</evidence>
<feature type="region of interest" description="Disordered" evidence="3">
    <location>
        <begin position="196"/>
        <end position="217"/>
    </location>
</feature>
<dbReference type="InterPro" id="IPR000253">
    <property type="entry name" value="FHA_dom"/>
</dbReference>
<dbReference type="GO" id="GO:0010468">
    <property type="term" value="P:regulation of gene expression"/>
    <property type="evidence" value="ECO:0007669"/>
    <property type="project" value="InterPro"/>
</dbReference>
<sequence length="808" mass="88778">MPPGPSNVNQNLFHLRRIPPNKCRSDPSRGVEATLILLDTHTKFGRNPEKCDVVLTSSVFSSSNMISRDHADIIGVKGASGRIEKYHINDRSLNGTYINDQRVNSTMQIMEGDVIKFGHMNGAAVRPGQTAPQANAEFAFMVERANPSYDYIGFVDGRRVRPVTCSGDTEYCTEIEGRTIEHGDLARPTVMQSTKAPPLQNASQNLSAPSTTANVSSTAGANPMAGLMWPGTLGYNQPLSGFPYSGFPMNPAYLQPSQWAQHLQVLQQQAQQSGFRVPDVFGATACMGSSNGPPSTSASLFPLAQRGFPLQNNPLVNSLLNTAATPPTNQQANQQQIQHQQHVAQQQTQHLMQEEKANVTSHIVQGKEAELTSGVPEPVSASSSGTAQVHNSTPTVKVPVASPPMECDSSVPSPPKTTVAAPVSSVAPTSQTTRSAASPLRKEEDVRSERSFVESPQPPRAPAPAPWDSTPSPRPRDYSPDRESTATRDTEKERDYEKEKEQREAEREKEETRDQQKKKATKEVRAAVSTQSRPRTKTNEIARLLEDLCEGSWANTVRRVSSSSRRPTEEAIIERNSRKEKKKMEKNRKKERSREQRASIASSSVSSLTTSASSKPARRKLKQLSDDSSSGSSSDSDEVVQPVRKAAAVEKKKTEAVPDLQKRKRISPPTSDMSSNRSSDSDSDSDDRIPSKKGGKRRFSPGEKKSSEKKKAYSSSSITSVAKKKAKGVNRKRQDSNTDEEAITQHDPSTTCALNAECTRPQSEQVGWILCDDCQNWFHNICILGREEAPDDEFFYCGCKTKKKTKKR</sequence>